<evidence type="ECO:0000256" key="6">
    <source>
        <dbReference type="SAM" id="Phobius"/>
    </source>
</evidence>
<comment type="subcellular location">
    <subcellularLocation>
        <location evidence="1">Membrane</location>
        <topology evidence="1">Single-pass membrane protein</topology>
    </subcellularLocation>
</comment>
<evidence type="ECO:0000256" key="7">
    <source>
        <dbReference type="SAM" id="SignalP"/>
    </source>
</evidence>
<dbReference type="GO" id="GO:0071944">
    <property type="term" value="C:cell periphery"/>
    <property type="evidence" value="ECO:0007669"/>
    <property type="project" value="UniProtKB-ARBA"/>
</dbReference>
<dbReference type="PANTHER" id="PTHR15549:SF26">
    <property type="entry name" value="AXIAL BUDDING PATTERN PROTEIN 2-RELATED"/>
    <property type="match status" value="1"/>
</dbReference>
<keyword evidence="2 6" id="KW-0812">Transmembrane</keyword>
<evidence type="ECO:0000256" key="4">
    <source>
        <dbReference type="ARBA" id="ARBA00023136"/>
    </source>
</evidence>
<evidence type="ECO:0000256" key="1">
    <source>
        <dbReference type="ARBA" id="ARBA00004167"/>
    </source>
</evidence>
<evidence type="ECO:0000313" key="9">
    <source>
        <dbReference type="Proteomes" id="UP000799771"/>
    </source>
</evidence>
<evidence type="ECO:0000313" key="8">
    <source>
        <dbReference type="EMBL" id="KAF2134084.1"/>
    </source>
</evidence>
<evidence type="ECO:0000256" key="5">
    <source>
        <dbReference type="SAM" id="MobiDB-lite"/>
    </source>
</evidence>
<organism evidence="8 9">
    <name type="scientific">Dothidotthia symphoricarpi CBS 119687</name>
    <dbReference type="NCBI Taxonomy" id="1392245"/>
    <lineage>
        <taxon>Eukaryota</taxon>
        <taxon>Fungi</taxon>
        <taxon>Dikarya</taxon>
        <taxon>Ascomycota</taxon>
        <taxon>Pezizomycotina</taxon>
        <taxon>Dothideomycetes</taxon>
        <taxon>Pleosporomycetidae</taxon>
        <taxon>Pleosporales</taxon>
        <taxon>Dothidotthiaceae</taxon>
        <taxon>Dothidotthia</taxon>
    </lineage>
</organism>
<feature type="transmembrane region" description="Helical" evidence="6">
    <location>
        <begin position="204"/>
        <end position="231"/>
    </location>
</feature>
<feature type="region of interest" description="Disordered" evidence="5">
    <location>
        <begin position="284"/>
        <end position="305"/>
    </location>
</feature>
<feature type="region of interest" description="Disordered" evidence="5">
    <location>
        <begin position="156"/>
        <end position="199"/>
    </location>
</feature>
<protein>
    <recommendedName>
        <fullName evidence="10">Mid2 domain-containing protein</fullName>
    </recommendedName>
</protein>
<keyword evidence="7" id="KW-0732">Signal</keyword>
<dbReference type="EMBL" id="ML977498">
    <property type="protein sequence ID" value="KAF2134084.1"/>
    <property type="molecule type" value="Genomic_DNA"/>
</dbReference>
<dbReference type="OrthoDB" id="5390143at2759"/>
<evidence type="ECO:0000256" key="3">
    <source>
        <dbReference type="ARBA" id="ARBA00022989"/>
    </source>
</evidence>
<dbReference type="PANTHER" id="PTHR15549">
    <property type="entry name" value="PAIRED IMMUNOGLOBULIN-LIKE TYPE 2 RECEPTOR"/>
    <property type="match status" value="1"/>
</dbReference>
<evidence type="ECO:0008006" key="10">
    <source>
        <dbReference type="Google" id="ProtNLM"/>
    </source>
</evidence>
<keyword evidence="9" id="KW-1185">Reference proteome</keyword>
<dbReference type="GO" id="GO:0016020">
    <property type="term" value="C:membrane"/>
    <property type="evidence" value="ECO:0007669"/>
    <property type="project" value="UniProtKB-SubCell"/>
</dbReference>
<feature type="chain" id="PRO_5025337822" description="Mid2 domain-containing protein" evidence="7">
    <location>
        <begin position="20"/>
        <end position="305"/>
    </location>
</feature>
<dbReference type="AlphaFoldDB" id="A0A6A6ASZ6"/>
<keyword evidence="4 6" id="KW-0472">Membrane</keyword>
<feature type="signal peptide" evidence="7">
    <location>
        <begin position="1"/>
        <end position="19"/>
    </location>
</feature>
<dbReference type="Proteomes" id="UP000799771">
    <property type="component" value="Unassembled WGS sequence"/>
</dbReference>
<dbReference type="RefSeq" id="XP_033528471.1">
    <property type="nucleotide sequence ID" value="XM_033672208.1"/>
</dbReference>
<dbReference type="GeneID" id="54412640"/>
<proteinExistence type="predicted"/>
<reference evidence="8" key="1">
    <citation type="journal article" date="2020" name="Stud. Mycol.">
        <title>101 Dothideomycetes genomes: a test case for predicting lifestyles and emergence of pathogens.</title>
        <authorList>
            <person name="Haridas S."/>
            <person name="Albert R."/>
            <person name="Binder M."/>
            <person name="Bloem J."/>
            <person name="Labutti K."/>
            <person name="Salamov A."/>
            <person name="Andreopoulos B."/>
            <person name="Baker S."/>
            <person name="Barry K."/>
            <person name="Bills G."/>
            <person name="Bluhm B."/>
            <person name="Cannon C."/>
            <person name="Castanera R."/>
            <person name="Culley D."/>
            <person name="Daum C."/>
            <person name="Ezra D."/>
            <person name="Gonzalez J."/>
            <person name="Henrissat B."/>
            <person name="Kuo A."/>
            <person name="Liang C."/>
            <person name="Lipzen A."/>
            <person name="Lutzoni F."/>
            <person name="Magnuson J."/>
            <person name="Mondo S."/>
            <person name="Nolan M."/>
            <person name="Ohm R."/>
            <person name="Pangilinan J."/>
            <person name="Park H.-J."/>
            <person name="Ramirez L."/>
            <person name="Alfaro M."/>
            <person name="Sun H."/>
            <person name="Tritt A."/>
            <person name="Yoshinaga Y."/>
            <person name="Zwiers L.-H."/>
            <person name="Turgeon B."/>
            <person name="Goodwin S."/>
            <person name="Spatafora J."/>
            <person name="Crous P."/>
            <person name="Grigoriev I."/>
        </authorList>
    </citation>
    <scope>NUCLEOTIDE SEQUENCE</scope>
    <source>
        <strain evidence="8">CBS 119687</strain>
    </source>
</reference>
<evidence type="ECO:0000256" key="2">
    <source>
        <dbReference type="ARBA" id="ARBA00022692"/>
    </source>
</evidence>
<sequence length="305" mass="33433">MSRLRAFAFATWLLTGVLCDQEFINPPAFGRSLDYSRNPVYTEGSTVNIVWTAGELGKKCSLVLYQLNETDGQTVGDWEFLTRDAVDVTSYSWLVGTGKNLSESNLFFFSYYQEEKFVSNMNSHYFNLEAKDTKDQSSSSSSTSLSATSSATLSASSTASPSISTSISKPTTSSSVTSNPTSEPTSTSSSDSKSSTSLRSSDGFTMGALIGVGVGILVMIILCVGAGFFWLRRRKRRRNVVNVLPPSPKTDYRQNNGSYYGSNLNEAPPRSPAEMGQDWGSYAAHHDRQARQAREMSAEPVRYEM</sequence>
<name>A0A6A6ASZ6_9PLEO</name>
<dbReference type="InterPro" id="IPR051694">
    <property type="entry name" value="Immunoregulatory_rcpt-like"/>
</dbReference>
<keyword evidence="3 6" id="KW-1133">Transmembrane helix</keyword>
<gene>
    <name evidence="8" type="ORF">P153DRAFT_419859</name>
</gene>
<accession>A0A6A6ASZ6</accession>